<dbReference type="AlphaFoldDB" id="F1Q763"/>
<dbReference type="EMBL" id="CR854836">
    <property type="status" value="NOT_ANNOTATED_CDS"/>
    <property type="molecule type" value="Genomic_DNA"/>
</dbReference>
<dbReference type="ExpressionAtlas" id="F1Q763">
    <property type="expression patterns" value="baseline and differential"/>
</dbReference>
<accession>F1Q763</accession>
<evidence type="ECO:0000256" key="7">
    <source>
        <dbReference type="SAM" id="Coils"/>
    </source>
</evidence>
<dbReference type="InterPro" id="IPR047167">
    <property type="entry name" value="NFE2-like"/>
</dbReference>
<dbReference type="SUPFAM" id="SSF57959">
    <property type="entry name" value="Leucine zipper domain"/>
    <property type="match status" value="1"/>
</dbReference>
<dbReference type="GO" id="GO:0003700">
    <property type="term" value="F:DNA-binding transcription factor activity"/>
    <property type="evidence" value="ECO:0007669"/>
    <property type="project" value="InterPro"/>
</dbReference>
<dbReference type="InterPro" id="IPR004827">
    <property type="entry name" value="bZIP"/>
</dbReference>
<evidence type="ECO:0000256" key="6">
    <source>
        <dbReference type="ARBA" id="ARBA00023242"/>
    </source>
</evidence>
<dbReference type="PANTHER" id="PTHR24411:SF55">
    <property type="entry name" value="SEGMENTATION PROTEIN CAP'N'COLLAR"/>
    <property type="match status" value="1"/>
</dbReference>
<dbReference type="InterPro" id="IPR046347">
    <property type="entry name" value="bZIP_sf"/>
</dbReference>
<dbReference type="InterPro" id="IPR008917">
    <property type="entry name" value="TF_DNA-bd_sf"/>
</dbReference>
<dbReference type="GeneID" id="678555"/>
<evidence type="ECO:0000313" key="10">
    <source>
        <dbReference type="Ensembl" id="ENSDARP00000092237"/>
    </source>
</evidence>
<organism evidence="9">
    <name type="scientific">Danio rerio</name>
    <name type="common">Zebrafish</name>
    <name type="synonym">Brachydanio rerio</name>
    <dbReference type="NCBI Taxonomy" id="7955"/>
    <lineage>
        <taxon>Eukaryota</taxon>
        <taxon>Metazoa</taxon>
        <taxon>Chordata</taxon>
        <taxon>Craniata</taxon>
        <taxon>Vertebrata</taxon>
        <taxon>Euteleostomi</taxon>
        <taxon>Actinopterygii</taxon>
        <taxon>Neopterygii</taxon>
        <taxon>Teleostei</taxon>
        <taxon>Ostariophysi</taxon>
        <taxon>Cypriniformes</taxon>
        <taxon>Danionidae</taxon>
        <taxon>Danioninae</taxon>
        <taxon>Danio</taxon>
    </lineage>
</organism>
<accession>A0A8N7XJK6</accession>
<dbReference type="InterPro" id="IPR002112">
    <property type="entry name" value="Leuzip_Jun"/>
</dbReference>
<feature type="domain" description="BZIP" evidence="8">
    <location>
        <begin position="27"/>
        <end position="85"/>
    </location>
</feature>
<dbReference type="PRINTS" id="PR00043">
    <property type="entry name" value="LEUZIPPRJUN"/>
</dbReference>
<keyword evidence="5" id="KW-0804">Transcription</keyword>
<proteinExistence type="evidence at transcript level"/>
<dbReference type="SUPFAM" id="SSF47454">
    <property type="entry name" value="A DNA-binding domain in eukaryotic transcription factors"/>
    <property type="match status" value="1"/>
</dbReference>
<dbReference type="OrthoDB" id="6365358at2759"/>
<dbReference type="PROSITE" id="PS50217">
    <property type="entry name" value="BZIP"/>
    <property type="match status" value="1"/>
</dbReference>
<accession>Q1RLW8</accession>
<dbReference type="AGR" id="ZFIN:ZDB-GENE-060421-7601"/>
<keyword evidence="7" id="KW-0175">Coiled coil</keyword>
<evidence type="ECO:0000256" key="2">
    <source>
        <dbReference type="ARBA" id="ARBA00023015"/>
    </source>
</evidence>
<dbReference type="ZFIN" id="ZDB-GENE-060421-7601">
    <property type="gene designation" value="bach1a"/>
</dbReference>
<dbReference type="KEGG" id="dre:678555"/>
<evidence type="ECO:0000259" key="8">
    <source>
        <dbReference type="PROSITE" id="PS50217"/>
    </source>
</evidence>
<dbReference type="InterPro" id="IPR004826">
    <property type="entry name" value="bZIP_Maf"/>
</dbReference>
<sequence>MTRRAFLQMLKREQLTPEQLEYVQDVRRRSKNRVAAQRCRKRKLDCIYRLEGDIKKLKCEREKLLQDHNQLKLSMEDLRQKLSGLCQSLSLDSSPQSEQLQALVRYVSSDCPTSILLTPMASPSLAGPERDAQANASLDAFLAETCPEGDTVALRSPSAFLEEHDQSTVTDPAL</sequence>
<dbReference type="PROSITE" id="PS00036">
    <property type="entry name" value="BZIP_BASIC"/>
    <property type="match status" value="1"/>
</dbReference>
<keyword evidence="4" id="KW-0010">Activator</keyword>
<evidence type="ECO:0000256" key="5">
    <source>
        <dbReference type="ARBA" id="ARBA00023163"/>
    </source>
</evidence>
<dbReference type="GO" id="GO:0000978">
    <property type="term" value="F:RNA polymerase II cis-regulatory region sequence-specific DNA binding"/>
    <property type="evidence" value="ECO:0007669"/>
    <property type="project" value="InterPro"/>
</dbReference>
<dbReference type="SMART" id="SM00338">
    <property type="entry name" value="BRLZ"/>
    <property type="match status" value="1"/>
</dbReference>
<keyword evidence="2" id="KW-0805">Transcription regulation</keyword>
<evidence type="ECO:0000313" key="11">
    <source>
        <dbReference type="ZFIN" id="ZDB-GENE-060421-7601"/>
    </source>
</evidence>
<reference evidence="10" key="2">
    <citation type="submission" date="2011-07" db="UniProtKB">
        <authorList>
            <consortium name="Ensembl"/>
        </authorList>
    </citation>
    <scope>IDENTIFICATION</scope>
    <source>
        <strain evidence="10">Tuebingen</strain>
    </source>
</reference>
<reference evidence="9" key="1">
    <citation type="submission" date="2006-04" db="EMBL/GenBank/DDBJ databases">
        <authorList>
            <consortium name="NIH - Zebrafish Gene Collection (ZGC) project"/>
        </authorList>
    </citation>
    <scope>NUCLEOTIDE SEQUENCE [LARGE SCALE MRNA]</scope>
    <source>
        <tissue evidence="9">Whole</tissue>
    </source>
</reference>
<evidence type="ECO:0000256" key="4">
    <source>
        <dbReference type="ARBA" id="ARBA00023159"/>
    </source>
</evidence>
<dbReference type="EMBL" id="BC115248">
    <property type="protein sequence ID" value="AAI15249.1"/>
    <property type="molecule type" value="mRNA"/>
</dbReference>
<evidence type="ECO:0000256" key="3">
    <source>
        <dbReference type="ARBA" id="ARBA00023125"/>
    </source>
</evidence>
<dbReference type="RefSeq" id="NP_001035403.2">
    <property type="nucleotide sequence ID" value="NM_001040313.2"/>
</dbReference>
<dbReference type="CDD" id="cd14719">
    <property type="entry name" value="bZIP_BACH"/>
    <property type="match status" value="1"/>
</dbReference>
<dbReference type="Ensembl" id="ENSDART00000101463.4">
    <property type="protein sequence ID" value="ENSDARP00000092237.3"/>
    <property type="gene ID" value="ENSDARG00000062553.8"/>
</dbReference>
<keyword evidence="6" id="KW-0539">Nucleus</keyword>
<dbReference type="HOGENOM" id="CLU_015243_1_0_1"/>
<evidence type="ECO:0000313" key="9">
    <source>
        <dbReference type="EMBL" id="AAI15249.1"/>
    </source>
</evidence>
<protein>
    <submittedName>
        <fullName evidence="10">BTB and CNC homology 1, basic leucine zipper transcription factor 1 a</fullName>
    </submittedName>
    <submittedName>
        <fullName evidence="9">Zgc:136739</fullName>
    </submittedName>
</protein>
<dbReference type="GeneTree" id="ENSGT00940000158923"/>
<dbReference type="InterPro" id="IPR043321">
    <property type="entry name" value="bZIP_BACH"/>
</dbReference>
<dbReference type="Bgee" id="ENSDARG00000062553">
    <property type="expression patterns" value="Expressed in spleen and 19 other cell types or tissues"/>
</dbReference>
<dbReference type="PANTHER" id="PTHR24411">
    <property type="entry name" value="NUCLEAR FACTOR ERYTHROID 2-RELATED FACTOR"/>
    <property type="match status" value="1"/>
</dbReference>
<keyword evidence="3" id="KW-0238">DNA-binding</keyword>
<feature type="coiled-coil region" evidence="7">
    <location>
        <begin position="47"/>
        <end position="81"/>
    </location>
</feature>
<gene>
    <name evidence="10 11" type="primary">bach1a</name>
    <name evidence="9" type="ORF">zgc:136739</name>
</gene>
<dbReference type="GO" id="GO:0006357">
    <property type="term" value="P:regulation of transcription by RNA polymerase II"/>
    <property type="evidence" value="ECO:0007669"/>
    <property type="project" value="InterPro"/>
</dbReference>
<reference evidence="10" key="3">
    <citation type="journal article" date="2013" name="Nature">
        <title>The zebrafish reference genome sequence and its relationship to the human genome.</title>
        <authorList>
            <consortium name="Genome Reference Consortium Zebrafish"/>
            <person name="Howe K."/>
            <person name="Clark M.D."/>
            <person name="Torroja C.F."/>
            <person name="Torrance J."/>
            <person name="Berthelot C."/>
            <person name="Muffato M."/>
            <person name="Collins J.E."/>
            <person name="Humphray S."/>
            <person name="McLaren K."/>
            <person name="Matthews L."/>
            <person name="McLaren S."/>
            <person name="Sealy I."/>
            <person name="Caccamo M."/>
            <person name="Churcher C."/>
            <person name="Scott C."/>
            <person name="Barrett J.C."/>
            <person name="Koch R."/>
            <person name="Rauch G.J."/>
            <person name="White S."/>
            <person name="Chow W."/>
            <person name="Kilian B."/>
            <person name="Quintais L.T."/>
            <person name="Guerra-Assuncao J.A."/>
            <person name="Zhou Y."/>
            <person name="Gu Y."/>
            <person name="Yen J."/>
            <person name="Vogel J.H."/>
            <person name="Eyre T."/>
            <person name="Redmond S."/>
            <person name="Banerjee R."/>
            <person name="Chi J."/>
            <person name="Fu B."/>
            <person name="Langley E."/>
            <person name="Maguire S.F."/>
            <person name="Laird G.K."/>
            <person name="Lloyd D."/>
            <person name="Kenyon E."/>
            <person name="Donaldson S."/>
            <person name="Sehra H."/>
            <person name="Almeida-King J."/>
            <person name="Loveland J."/>
            <person name="Trevanion S."/>
            <person name="Jones M."/>
            <person name="Quail M."/>
            <person name="Willey D."/>
            <person name="Hunt A."/>
            <person name="Burton J."/>
            <person name="Sims S."/>
            <person name="McLay K."/>
            <person name="Plumb B."/>
            <person name="Davis J."/>
            <person name="Clee C."/>
            <person name="Oliver K."/>
            <person name="Clark R."/>
            <person name="Riddle C."/>
            <person name="Elliot D."/>
            <person name="Eliott D."/>
            <person name="Threadgold G."/>
            <person name="Harden G."/>
            <person name="Ware D."/>
            <person name="Begum S."/>
            <person name="Mortimore B."/>
            <person name="Mortimer B."/>
            <person name="Kerry G."/>
            <person name="Heath P."/>
            <person name="Phillimore B."/>
            <person name="Tracey A."/>
            <person name="Corby N."/>
            <person name="Dunn M."/>
            <person name="Johnson C."/>
            <person name="Wood J."/>
            <person name="Clark S."/>
            <person name="Pelan S."/>
            <person name="Griffiths G."/>
            <person name="Smith M."/>
            <person name="Glithero R."/>
            <person name="Howden P."/>
            <person name="Barker N."/>
            <person name="Lloyd C."/>
            <person name="Stevens C."/>
            <person name="Harley J."/>
            <person name="Holt K."/>
            <person name="Panagiotidis G."/>
            <person name="Lovell J."/>
            <person name="Beasley H."/>
            <person name="Henderson C."/>
            <person name="Gordon D."/>
            <person name="Auger K."/>
            <person name="Wright D."/>
            <person name="Collins J."/>
            <person name="Raisen C."/>
            <person name="Dyer L."/>
            <person name="Leung K."/>
            <person name="Robertson L."/>
            <person name="Ambridge K."/>
            <person name="Leongamornlert D."/>
            <person name="McGuire S."/>
            <person name="Gilderthorp R."/>
            <person name="Griffiths C."/>
            <person name="Manthravadi D."/>
            <person name="Nichol S."/>
            <person name="Barker G."/>
            <person name="Whitehead S."/>
            <person name="Kay M."/>
            <person name="Brown J."/>
            <person name="Murnane C."/>
            <person name="Gray E."/>
            <person name="Humphries M."/>
            <person name="Sycamore N."/>
            <person name="Barker D."/>
            <person name="Saunders D."/>
            <person name="Wallis J."/>
            <person name="Babbage A."/>
            <person name="Hammond S."/>
            <person name="Mashreghi-Mohammadi M."/>
            <person name="Barr L."/>
            <person name="Martin S."/>
            <person name="Wray P."/>
            <person name="Ellington A."/>
            <person name="Matthews N."/>
            <person name="Ellwood M."/>
            <person name="Woodmansey R."/>
            <person name="Clark G."/>
            <person name="Cooper J."/>
            <person name="Cooper J."/>
            <person name="Tromans A."/>
            <person name="Grafham D."/>
            <person name="Skuce C."/>
            <person name="Pandian R."/>
            <person name="Andrews R."/>
            <person name="Harrison E."/>
            <person name="Kimberley A."/>
            <person name="Garnett J."/>
            <person name="Fosker N."/>
            <person name="Hall R."/>
            <person name="Garner P."/>
            <person name="Kelly D."/>
            <person name="Bird C."/>
            <person name="Palmer S."/>
            <person name="Gehring I."/>
            <person name="Berger A."/>
            <person name="Dooley C.M."/>
            <person name="Ersan-Urun Z."/>
            <person name="Eser C."/>
            <person name="Geiger H."/>
            <person name="Geisler M."/>
            <person name="Karotki L."/>
            <person name="Kirn A."/>
            <person name="Konantz J."/>
            <person name="Konantz M."/>
            <person name="Oberlander M."/>
            <person name="Rudolph-Geiger S."/>
            <person name="Teucke M."/>
            <person name="Lanz C."/>
            <person name="Raddatz G."/>
            <person name="Osoegawa K."/>
            <person name="Zhu B."/>
            <person name="Rapp A."/>
            <person name="Widaa S."/>
            <person name="Langford C."/>
            <person name="Yang F."/>
            <person name="Schuster S.C."/>
            <person name="Carter N.P."/>
            <person name="Harrow J."/>
            <person name="Ning Z."/>
            <person name="Herrero J."/>
            <person name="Searle S.M."/>
            <person name="Enright A."/>
            <person name="Geisler R."/>
            <person name="Plasterk R.H."/>
            <person name="Lee C."/>
            <person name="Westerfield M."/>
            <person name="de Jong P.J."/>
            <person name="Zon L.I."/>
            <person name="Postlethwait J.H."/>
            <person name="Nusslein-Volhard C."/>
            <person name="Hubbard T.J."/>
            <person name="Roest Crollius H."/>
            <person name="Rogers J."/>
            <person name="Stemple D.L."/>
        </authorList>
    </citation>
    <scope>NUCLEOTIDE SEQUENCE [LARGE SCALE GENOMIC DNA]</scope>
    <source>
        <strain evidence="10">Tuebingen</strain>
    </source>
</reference>
<dbReference type="Pfam" id="PF03131">
    <property type="entry name" value="bZIP_Maf"/>
    <property type="match status" value="1"/>
</dbReference>
<comment type="similarity">
    <text evidence="1">Belongs to the bZIP family. CNC subfamily.</text>
</comment>
<dbReference type="OMA" id="PKFCESK"/>
<evidence type="ECO:0000256" key="1">
    <source>
        <dbReference type="ARBA" id="ARBA00008157"/>
    </source>
</evidence>
<dbReference type="CTD" id="678555"/>
<dbReference type="Gene3D" id="1.10.880.10">
    <property type="entry name" value="Transcription factor, Skn-1-like, DNA-binding domain"/>
    <property type="match status" value="1"/>
</dbReference>
<name>F1Q763_DANRE</name>